<protein>
    <submittedName>
        <fullName evidence="1">Uncharacterized protein</fullName>
    </submittedName>
</protein>
<dbReference type="Proteomes" id="UP001184230">
    <property type="component" value="Unassembled WGS sequence"/>
</dbReference>
<dbReference type="RefSeq" id="WP_309901314.1">
    <property type="nucleotide sequence ID" value="NZ_JAVDRF010000004.1"/>
</dbReference>
<evidence type="ECO:0000313" key="1">
    <source>
        <dbReference type="EMBL" id="MDR6536364.1"/>
    </source>
</evidence>
<sequence>MEYDLSSTRLPYRGWEIRSHLTSVSIDGTVAAGAVLFVGDDCKCHIMSCRQFANGCDAIRAIEQRAARWIDVREASSEASPLEHAPFFDELLRSVSFWVLIDARLVNASIRRETLHDCYRPTADNDDPLDTYQLHASEIDAAVHRRVAEGSVEPVVLRQFDLHEADGKGVDPPDRARWVHREALASAGAVQCLPAG</sequence>
<name>A0ABU1ND23_9BURK</name>
<evidence type="ECO:0000313" key="2">
    <source>
        <dbReference type="Proteomes" id="UP001184230"/>
    </source>
</evidence>
<comment type="caution">
    <text evidence="1">The sequence shown here is derived from an EMBL/GenBank/DDBJ whole genome shotgun (WGS) entry which is preliminary data.</text>
</comment>
<dbReference type="EMBL" id="JAVDRF010000004">
    <property type="protein sequence ID" value="MDR6536364.1"/>
    <property type="molecule type" value="Genomic_DNA"/>
</dbReference>
<accession>A0ABU1ND23</accession>
<gene>
    <name evidence="1" type="ORF">J2739_002137</name>
</gene>
<reference evidence="1 2" key="1">
    <citation type="submission" date="2023-07" db="EMBL/GenBank/DDBJ databases">
        <title>Sorghum-associated microbial communities from plants grown in Nebraska, USA.</title>
        <authorList>
            <person name="Schachtman D."/>
        </authorList>
    </citation>
    <scope>NUCLEOTIDE SEQUENCE [LARGE SCALE GENOMIC DNA]</scope>
    <source>
        <strain evidence="1 2">DS1781</strain>
    </source>
</reference>
<organism evidence="1 2">
    <name type="scientific">Variovorax soli</name>
    <dbReference type="NCBI Taxonomy" id="376815"/>
    <lineage>
        <taxon>Bacteria</taxon>
        <taxon>Pseudomonadati</taxon>
        <taxon>Pseudomonadota</taxon>
        <taxon>Betaproteobacteria</taxon>
        <taxon>Burkholderiales</taxon>
        <taxon>Comamonadaceae</taxon>
        <taxon>Variovorax</taxon>
    </lineage>
</organism>
<keyword evidence="2" id="KW-1185">Reference proteome</keyword>
<proteinExistence type="predicted"/>